<feature type="transmembrane region" description="Helical" evidence="7">
    <location>
        <begin position="423"/>
        <end position="444"/>
    </location>
</feature>
<evidence type="ECO:0000256" key="6">
    <source>
        <dbReference type="ARBA" id="ARBA00023136"/>
    </source>
</evidence>
<name>A0A194QYS5_PAPMA</name>
<reference evidence="9 10" key="1">
    <citation type="journal article" date="2015" name="Nat. Commun.">
        <title>Outbred genome sequencing and CRISPR/Cas9 gene editing in butterflies.</title>
        <authorList>
            <person name="Li X."/>
            <person name="Fan D."/>
            <person name="Zhang W."/>
            <person name="Liu G."/>
            <person name="Zhang L."/>
            <person name="Zhao L."/>
            <person name="Fang X."/>
            <person name="Chen L."/>
            <person name="Dong Y."/>
            <person name="Chen Y."/>
            <person name="Ding Y."/>
            <person name="Zhao R."/>
            <person name="Feng M."/>
            <person name="Zhu Y."/>
            <person name="Feng Y."/>
            <person name="Jiang X."/>
            <person name="Zhu D."/>
            <person name="Xiang H."/>
            <person name="Feng X."/>
            <person name="Li S."/>
            <person name="Wang J."/>
            <person name="Zhang G."/>
            <person name="Kronforst M.R."/>
            <person name="Wang W."/>
        </authorList>
    </citation>
    <scope>NUCLEOTIDE SEQUENCE [LARGE SCALE GENOMIC DNA]</scope>
    <source>
        <strain evidence="9">Ya'a_city_454_Pm</strain>
        <tissue evidence="9">Whole body</tissue>
    </source>
</reference>
<organism evidence="9 10">
    <name type="scientific">Papilio machaon</name>
    <name type="common">Old World swallowtail butterfly</name>
    <dbReference type="NCBI Taxonomy" id="76193"/>
    <lineage>
        <taxon>Eukaryota</taxon>
        <taxon>Metazoa</taxon>
        <taxon>Ecdysozoa</taxon>
        <taxon>Arthropoda</taxon>
        <taxon>Hexapoda</taxon>
        <taxon>Insecta</taxon>
        <taxon>Pterygota</taxon>
        <taxon>Neoptera</taxon>
        <taxon>Endopterygota</taxon>
        <taxon>Lepidoptera</taxon>
        <taxon>Glossata</taxon>
        <taxon>Ditrysia</taxon>
        <taxon>Papilionoidea</taxon>
        <taxon>Papilionidae</taxon>
        <taxon>Papilioninae</taxon>
        <taxon>Papilio</taxon>
    </lineage>
</organism>
<evidence type="ECO:0000313" key="10">
    <source>
        <dbReference type="Proteomes" id="UP000053240"/>
    </source>
</evidence>
<feature type="transmembrane region" description="Helical" evidence="7">
    <location>
        <begin position="539"/>
        <end position="558"/>
    </location>
</feature>
<evidence type="ECO:0000256" key="4">
    <source>
        <dbReference type="ARBA" id="ARBA00022692"/>
    </source>
</evidence>
<feature type="transmembrane region" description="Helical" evidence="7">
    <location>
        <begin position="169"/>
        <end position="191"/>
    </location>
</feature>
<protein>
    <submittedName>
        <fullName evidence="9">Synaptic vesicle glycoprotein 2B</fullName>
    </submittedName>
</protein>
<dbReference type="AlphaFoldDB" id="A0A194QYS5"/>
<dbReference type="InterPro" id="IPR036259">
    <property type="entry name" value="MFS_trans_sf"/>
</dbReference>
<feature type="transmembrane region" description="Helical" evidence="7">
    <location>
        <begin position="85"/>
        <end position="102"/>
    </location>
</feature>
<dbReference type="Proteomes" id="UP000053240">
    <property type="component" value="Unassembled WGS sequence"/>
</dbReference>
<evidence type="ECO:0000256" key="3">
    <source>
        <dbReference type="ARBA" id="ARBA00022448"/>
    </source>
</evidence>
<dbReference type="EMBL" id="KQ460949">
    <property type="protein sequence ID" value="KPJ10444.1"/>
    <property type="molecule type" value="Genomic_DNA"/>
</dbReference>
<evidence type="ECO:0000256" key="2">
    <source>
        <dbReference type="ARBA" id="ARBA00008335"/>
    </source>
</evidence>
<evidence type="ECO:0000259" key="8">
    <source>
        <dbReference type="PROSITE" id="PS50850"/>
    </source>
</evidence>
<feature type="transmembrane region" description="Helical" evidence="7">
    <location>
        <begin position="476"/>
        <end position="497"/>
    </location>
</feature>
<keyword evidence="3" id="KW-0813">Transport</keyword>
<dbReference type="PANTHER" id="PTHR23511">
    <property type="entry name" value="SYNAPTIC VESICLE GLYCOPROTEIN 2"/>
    <property type="match status" value="1"/>
</dbReference>
<keyword evidence="5 7" id="KW-1133">Transmembrane helix</keyword>
<dbReference type="InterPro" id="IPR005828">
    <property type="entry name" value="MFS_sugar_transport-like"/>
</dbReference>
<gene>
    <name evidence="9" type="ORF">RR48_09578</name>
</gene>
<dbReference type="InParanoid" id="A0A194QYS5"/>
<evidence type="ECO:0000256" key="1">
    <source>
        <dbReference type="ARBA" id="ARBA00004141"/>
    </source>
</evidence>
<dbReference type="Gene3D" id="1.20.1250.20">
    <property type="entry name" value="MFS general substrate transporter like domains"/>
    <property type="match status" value="1"/>
</dbReference>
<feature type="domain" description="Major facilitator superfamily (MFS) profile" evidence="8">
    <location>
        <begin position="43"/>
        <end position="561"/>
    </location>
</feature>
<evidence type="ECO:0000256" key="5">
    <source>
        <dbReference type="ARBA" id="ARBA00022989"/>
    </source>
</evidence>
<dbReference type="GO" id="GO:0016020">
    <property type="term" value="C:membrane"/>
    <property type="evidence" value="ECO:0007669"/>
    <property type="project" value="UniProtKB-SubCell"/>
</dbReference>
<dbReference type="Pfam" id="PF00083">
    <property type="entry name" value="Sugar_tr"/>
    <property type="match status" value="1"/>
</dbReference>
<dbReference type="PANTHER" id="PTHR23511:SF36">
    <property type="entry name" value="EG:BACR7A4.13 PROTEIN-RELATED"/>
    <property type="match status" value="1"/>
</dbReference>
<feature type="transmembrane region" description="Helical" evidence="7">
    <location>
        <begin position="109"/>
        <end position="127"/>
    </location>
</feature>
<feature type="transmembrane region" description="Helical" evidence="7">
    <location>
        <begin position="345"/>
        <end position="366"/>
    </location>
</feature>
<feature type="transmembrane region" description="Helical" evidence="7">
    <location>
        <begin position="211"/>
        <end position="230"/>
    </location>
</feature>
<evidence type="ECO:0000313" key="9">
    <source>
        <dbReference type="EMBL" id="KPJ10444.1"/>
    </source>
</evidence>
<keyword evidence="4 7" id="KW-0812">Transmembrane</keyword>
<keyword evidence="6 7" id="KW-0472">Membrane</keyword>
<keyword evidence="10" id="KW-1185">Reference proteome</keyword>
<accession>A0A194QYS5</accession>
<sequence length="561" mass="63220">MSEIDLTVLDAGGKERQDPEILTSMQEIDLALKECGIGWFHVLLMTSSFVGLIAGVLVTNTTPYILPIAECDLNMNLIQKGLLNAMPYIGMTIVSIVAGFLTDTFGRKIFLVYGFGGLFIFTIIGGSSQSYEVLVMVKFFEGILFAISFSPTLTITSEFCYKEIRDRVVLFRSSFTAFAQILVAAMSWGILTHDWNYSLFNGYIELHVWNFYIYLMSLWAFFSFVLYAILPESPRFYLSQKKYNEARKILIKMYTMNTGKPAETYKYIDLWKDKEEEMIEEEPERKIMASFKHQLITGLLNYIDLWKNKEEEMIEEEPERKIMASFKHQLITGLLNVKPMLRKPLLGYLLLISGLNFLSMALYNVIRLWFPQLSAIVEHYSNIDGENDLCGMLDSYTHDQKIRSVNTTSSEVCVPTRSGNETYINSIILGCVCIIPFALSGILVNKVGKKNLYIAAGLICVCITLAIRWADSKVAVVALFSVDTAISQTMIGLFQALTLELFPTTIRTLAISVIMTFGRIGTLVGNVAFPVLLNMGCVVPFYSLTGVMICVTIMALFLPKS</sequence>
<dbReference type="PROSITE" id="PS50850">
    <property type="entry name" value="MFS"/>
    <property type="match status" value="1"/>
</dbReference>
<comment type="similarity">
    <text evidence="2">Belongs to the major facilitator superfamily.</text>
</comment>
<dbReference type="InterPro" id="IPR020846">
    <property type="entry name" value="MFS_dom"/>
</dbReference>
<evidence type="ECO:0000256" key="7">
    <source>
        <dbReference type="SAM" id="Phobius"/>
    </source>
</evidence>
<feature type="transmembrane region" description="Helical" evidence="7">
    <location>
        <begin position="451"/>
        <end position="470"/>
    </location>
</feature>
<dbReference type="STRING" id="76193.A0A194QYS5"/>
<dbReference type="GO" id="GO:0022857">
    <property type="term" value="F:transmembrane transporter activity"/>
    <property type="evidence" value="ECO:0007669"/>
    <property type="project" value="InterPro"/>
</dbReference>
<feature type="transmembrane region" description="Helical" evidence="7">
    <location>
        <begin position="139"/>
        <end position="157"/>
    </location>
</feature>
<proteinExistence type="inferred from homology"/>
<feature type="transmembrane region" description="Helical" evidence="7">
    <location>
        <begin position="42"/>
        <end position="65"/>
    </location>
</feature>
<feature type="transmembrane region" description="Helical" evidence="7">
    <location>
        <begin position="509"/>
        <end position="533"/>
    </location>
</feature>
<comment type="subcellular location">
    <subcellularLocation>
        <location evidence="1">Membrane</location>
        <topology evidence="1">Multi-pass membrane protein</topology>
    </subcellularLocation>
</comment>
<dbReference type="SUPFAM" id="SSF103473">
    <property type="entry name" value="MFS general substrate transporter"/>
    <property type="match status" value="1"/>
</dbReference>